<protein>
    <recommendedName>
        <fullName evidence="4">Transmembrane protein 135 N-terminal domain-containing protein</fullName>
    </recommendedName>
</protein>
<dbReference type="RefSeq" id="XP_023467287.1">
    <property type="nucleotide sequence ID" value="XM_023608599.1"/>
</dbReference>
<feature type="transmembrane region" description="Helical" evidence="1">
    <location>
        <begin position="20"/>
        <end position="42"/>
    </location>
</feature>
<dbReference type="EMBL" id="KZ303847">
    <property type="protein sequence ID" value="PHZ13579.1"/>
    <property type="molecule type" value="Genomic_DNA"/>
</dbReference>
<dbReference type="InterPro" id="IPR026749">
    <property type="entry name" value="Tmem135"/>
</dbReference>
<name>A0A2G4SXS7_RHIZD</name>
<organism evidence="2 3">
    <name type="scientific">Rhizopus microsporus ATCC 52813</name>
    <dbReference type="NCBI Taxonomy" id="1340429"/>
    <lineage>
        <taxon>Eukaryota</taxon>
        <taxon>Fungi</taxon>
        <taxon>Fungi incertae sedis</taxon>
        <taxon>Mucoromycota</taxon>
        <taxon>Mucoromycotina</taxon>
        <taxon>Mucoromycetes</taxon>
        <taxon>Mucorales</taxon>
        <taxon>Mucorineae</taxon>
        <taxon>Rhizopodaceae</taxon>
        <taxon>Rhizopus</taxon>
    </lineage>
</organism>
<keyword evidence="1" id="KW-0812">Transmembrane</keyword>
<evidence type="ECO:0000256" key="1">
    <source>
        <dbReference type="SAM" id="Phobius"/>
    </source>
</evidence>
<evidence type="ECO:0000313" key="2">
    <source>
        <dbReference type="EMBL" id="PHZ13579.1"/>
    </source>
</evidence>
<keyword evidence="1" id="KW-1133">Transmembrane helix</keyword>
<keyword evidence="1" id="KW-0472">Membrane</keyword>
<dbReference type="GeneID" id="35439589"/>
<dbReference type="Proteomes" id="UP000242254">
    <property type="component" value="Unassembled WGS sequence"/>
</dbReference>
<dbReference type="AlphaFoldDB" id="A0A2G4SXS7"/>
<accession>A0A2G4SXS7</accession>
<dbReference type="PANTHER" id="PTHR12459:SF15">
    <property type="entry name" value="TRANSMEMBRANE PROTEIN 135"/>
    <property type="match status" value="1"/>
</dbReference>
<sequence>MCDSDRSSQDLPHLKPAVSTVLRAYGLGWILTTAPGLIAVLVKAITAKKQRSSAIQKAILLTVPKLLKRSIVNNGLPLLLAASVGGQRFLRYACQKYAHKQLSLKGAIFWSSFLSILSVRKLYPNIKTLEVTFFVLVRAFDVFAHRLYGSVKVRQRVPEWTLEYGNIFIFMLASTEIIFSWFYEPQRLPKSYAQWITNMSGIDDSLLKALRAIREGRFVYGKDTGAGDILGNMCEKLGLPRSYGDPMTGRINCMVIHEGNPYGCEANAMMRFLKGFIKIFPVYFGVHLAPPLLFRTSRLIQDPVNSLAHILIASVRSSAFLGTYIGIIWYSICLVRTRVGHQLLGIDQSILDNTWPPLVGSMLCGLSLLIESRHRRGEMTLYVVPRALFSITERVLHPLKQTAWWNKFGSSYTEAIVFAASMTVVLHALHKDKEMVRPSIRGLMSWVLKKEMDENKRLAERHEEDDERHLEVRIKK</sequence>
<keyword evidence="3" id="KW-1185">Reference proteome</keyword>
<evidence type="ECO:0008006" key="4">
    <source>
        <dbReference type="Google" id="ProtNLM"/>
    </source>
</evidence>
<dbReference type="PANTHER" id="PTHR12459">
    <property type="entry name" value="TRANSMEMBRANE PROTEIN 135-RELATED"/>
    <property type="match status" value="1"/>
</dbReference>
<gene>
    <name evidence="2" type="ORF">RHIMIDRAFT_236632</name>
</gene>
<proteinExistence type="predicted"/>
<evidence type="ECO:0000313" key="3">
    <source>
        <dbReference type="Proteomes" id="UP000242254"/>
    </source>
</evidence>
<feature type="transmembrane region" description="Helical" evidence="1">
    <location>
        <begin position="306"/>
        <end position="332"/>
    </location>
</feature>
<feature type="transmembrane region" description="Helical" evidence="1">
    <location>
        <begin position="275"/>
        <end position="294"/>
    </location>
</feature>
<reference evidence="2 3" key="1">
    <citation type="journal article" date="2016" name="Proc. Natl. Acad. Sci. U.S.A.">
        <title>Lipid metabolic changes in an early divergent fungus govern the establishment of a mutualistic symbiosis with endobacteria.</title>
        <authorList>
            <person name="Lastovetsky O.A."/>
            <person name="Gaspar M.L."/>
            <person name="Mondo S.J."/>
            <person name="LaButti K.M."/>
            <person name="Sandor L."/>
            <person name="Grigoriev I.V."/>
            <person name="Henry S.A."/>
            <person name="Pawlowska T.E."/>
        </authorList>
    </citation>
    <scope>NUCLEOTIDE SEQUENCE [LARGE SCALE GENOMIC DNA]</scope>
    <source>
        <strain evidence="2 3">ATCC 52813</strain>
    </source>
</reference>